<comment type="caution">
    <text evidence="3">The sequence shown here is derived from an EMBL/GenBank/DDBJ whole genome shotgun (WGS) entry which is preliminary data.</text>
</comment>
<evidence type="ECO:0000313" key="2">
    <source>
        <dbReference type="EMBL" id="KAA0061107.1"/>
    </source>
</evidence>
<dbReference type="CDD" id="cd09279">
    <property type="entry name" value="RNase_HI_like"/>
    <property type="match status" value="1"/>
</dbReference>
<dbReference type="Gene3D" id="3.30.420.10">
    <property type="entry name" value="Ribonuclease H-like superfamily/Ribonuclease H"/>
    <property type="match status" value="1"/>
</dbReference>
<dbReference type="CDD" id="cd01647">
    <property type="entry name" value="RT_LTR"/>
    <property type="match status" value="1"/>
</dbReference>
<dbReference type="Proteomes" id="UP000321947">
    <property type="component" value="Unassembled WGS sequence"/>
</dbReference>
<dbReference type="Pfam" id="PF00078">
    <property type="entry name" value="RVT_1"/>
    <property type="match status" value="1"/>
</dbReference>
<dbReference type="GO" id="GO:0004523">
    <property type="term" value="F:RNA-DNA hybrid ribonuclease activity"/>
    <property type="evidence" value="ECO:0007669"/>
    <property type="project" value="InterPro"/>
</dbReference>
<evidence type="ECO:0000313" key="3">
    <source>
        <dbReference type="EMBL" id="TYK03777.1"/>
    </source>
</evidence>
<accession>A0A5D3BWA1</accession>
<name>A0A5D3BWA1_CUCMM</name>
<protein>
    <recommendedName>
        <fullName evidence="1">RNase H type-1 domain-containing protein</fullName>
    </recommendedName>
</protein>
<dbReference type="PANTHER" id="PTHR48475">
    <property type="entry name" value="RIBONUCLEASE H"/>
    <property type="match status" value="1"/>
</dbReference>
<dbReference type="GO" id="GO:0003676">
    <property type="term" value="F:nucleic acid binding"/>
    <property type="evidence" value="ECO:0007669"/>
    <property type="project" value="InterPro"/>
</dbReference>
<dbReference type="AlphaFoldDB" id="A0A5D3BWA1"/>
<evidence type="ECO:0000313" key="4">
    <source>
        <dbReference type="Proteomes" id="UP000321393"/>
    </source>
</evidence>
<evidence type="ECO:0000313" key="5">
    <source>
        <dbReference type="Proteomes" id="UP000321947"/>
    </source>
</evidence>
<dbReference type="Gene3D" id="3.30.70.270">
    <property type="match status" value="1"/>
</dbReference>
<dbReference type="InterPro" id="IPR002156">
    <property type="entry name" value="RNaseH_domain"/>
</dbReference>
<dbReference type="InterPro" id="IPR043502">
    <property type="entry name" value="DNA/RNA_pol_sf"/>
</dbReference>
<proteinExistence type="predicted"/>
<dbReference type="PROSITE" id="PS50879">
    <property type="entry name" value="RNASE_H_1"/>
    <property type="match status" value="1"/>
</dbReference>
<dbReference type="EMBL" id="SSTE01005078">
    <property type="protein sequence ID" value="KAA0061107.1"/>
    <property type="molecule type" value="Genomic_DNA"/>
</dbReference>
<dbReference type="Gene3D" id="3.10.10.10">
    <property type="entry name" value="HIV Type 1 Reverse Transcriptase, subunit A, domain 1"/>
    <property type="match status" value="1"/>
</dbReference>
<evidence type="ECO:0000259" key="1">
    <source>
        <dbReference type="PROSITE" id="PS50879"/>
    </source>
</evidence>
<dbReference type="InterPro" id="IPR043128">
    <property type="entry name" value="Rev_trsase/Diguanyl_cyclase"/>
</dbReference>
<dbReference type="PANTHER" id="PTHR48475:SF1">
    <property type="entry name" value="RNASE H TYPE-1 DOMAIN-CONTAINING PROTEIN"/>
    <property type="match status" value="1"/>
</dbReference>
<organism evidence="3 5">
    <name type="scientific">Cucumis melo var. makuwa</name>
    <name type="common">Oriental melon</name>
    <dbReference type="NCBI Taxonomy" id="1194695"/>
    <lineage>
        <taxon>Eukaryota</taxon>
        <taxon>Viridiplantae</taxon>
        <taxon>Streptophyta</taxon>
        <taxon>Embryophyta</taxon>
        <taxon>Tracheophyta</taxon>
        <taxon>Spermatophyta</taxon>
        <taxon>Magnoliopsida</taxon>
        <taxon>eudicotyledons</taxon>
        <taxon>Gunneridae</taxon>
        <taxon>Pentapetalae</taxon>
        <taxon>rosids</taxon>
        <taxon>fabids</taxon>
        <taxon>Cucurbitales</taxon>
        <taxon>Cucurbitaceae</taxon>
        <taxon>Benincaseae</taxon>
        <taxon>Cucumis</taxon>
    </lineage>
</organism>
<gene>
    <name evidence="3" type="ORF">E5676_scaffold863G001650</name>
    <name evidence="2" type="ORF">E6C27_scaffold348G00210</name>
</gene>
<dbReference type="EMBL" id="SSTD01014872">
    <property type="protein sequence ID" value="TYK03777.1"/>
    <property type="molecule type" value="Genomic_DNA"/>
</dbReference>
<sequence>MKIFDERFGLSPTQKKLKKQGYYIPNFKVKVGYKSSEPVRIVGKGKVKFVDTCHITVKESKDSEGGEKDRSQRSSIFYRITSSVTNPSVFQRLRTPTLDDKNQEDEVDVAGCGHVEVKEAFDHERFEEDVEATPLSLEDGSQSTIDELKEVNLVRKKNGKLRVCVDFRDLNNACPKDDFPLPIMEIMIDATTGHEALSFMDGSSGYNQIQMTLDDEEKTSFQTPKGQCQPFQRLVRKDAVFDWNQSCQNAFNSIKKPVISGSLTKWAIKFQEYDIVYNPQKAVKGQALEDFLADHQILSNWELYEDLPDEEVLFVESLEPWTMFFDGATRRSGAGVNIVFITLEKHMFPYSFTLGELCSNNIVEYQALIIGLQMASKFGINYIEIFGDLKLIINQLSYQYEEKHQDLKPYFIYARRLMDRFDGIILKHILRSENKKVDALANLAIALTVLEDVLINISLCQKWIMPSIESQYKETDVISVNAIDEED</sequence>
<dbReference type="InterPro" id="IPR000477">
    <property type="entry name" value="RT_dom"/>
</dbReference>
<dbReference type="SUPFAM" id="SSF56672">
    <property type="entry name" value="DNA/RNA polymerases"/>
    <property type="match status" value="1"/>
</dbReference>
<feature type="domain" description="RNase H type-1" evidence="1">
    <location>
        <begin position="317"/>
        <end position="446"/>
    </location>
</feature>
<dbReference type="InterPro" id="IPR036397">
    <property type="entry name" value="RNaseH_sf"/>
</dbReference>
<reference evidence="4 5" key="1">
    <citation type="submission" date="2019-08" db="EMBL/GenBank/DDBJ databases">
        <title>Draft genome sequences of two oriental melons (Cucumis melo L. var makuwa).</title>
        <authorList>
            <person name="Kwon S.-Y."/>
        </authorList>
    </citation>
    <scope>NUCLEOTIDE SEQUENCE [LARGE SCALE GENOMIC DNA]</scope>
    <source>
        <strain evidence="5">cv. Chang Bougi</strain>
        <strain evidence="4">cv. SW 3</strain>
        <tissue evidence="3">Leaf</tissue>
    </source>
</reference>
<dbReference type="OrthoDB" id="1423731at2759"/>
<dbReference type="Pfam" id="PF13456">
    <property type="entry name" value="RVT_3"/>
    <property type="match status" value="1"/>
</dbReference>
<dbReference type="Proteomes" id="UP000321393">
    <property type="component" value="Unassembled WGS sequence"/>
</dbReference>